<dbReference type="Gene3D" id="2.60.40.10">
    <property type="entry name" value="Immunoglobulins"/>
    <property type="match status" value="3"/>
</dbReference>
<accession>A0A2N1PR10</accession>
<dbReference type="InterPro" id="IPR036116">
    <property type="entry name" value="FN3_sf"/>
</dbReference>
<dbReference type="InterPro" id="IPR003961">
    <property type="entry name" value="FN3_dom"/>
</dbReference>
<feature type="compositionally biased region" description="Low complexity" evidence="1">
    <location>
        <begin position="93"/>
        <end position="104"/>
    </location>
</feature>
<protein>
    <recommendedName>
        <fullName evidence="2">Fibronectin type-III domain-containing protein</fullName>
    </recommendedName>
</protein>
<evidence type="ECO:0000259" key="2">
    <source>
        <dbReference type="PROSITE" id="PS50853"/>
    </source>
</evidence>
<dbReference type="EMBL" id="PGXC01000004">
    <property type="protein sequence ID" value="PKK90702.1"/>
    <property type="molecule type" value="Genomic_DNA"/>
</dbReference>
<evidence type="ECO:0000313" key="3">
    <source>
        <dbReference type="EMBL" id="PKK90702.1"/>
    </source>
</evidence>
<comment type="caution">
    <text evidence="3">The sequence shown here is derived from an EMBL/GenBank/DDBJ whole genome shotgun (WGS) entry which is preliminary data.</text>
</comment>
<dbReference type="AlphaFoldDB" id="A0A2N1PR10"/>
<dbReference type="CDD" id="cd00063">
    <property type="entry name" value="FN3"/>
    <property type="match status" value="1"/>
</dbReference>
<dbReference type="Proteomes" id="UP000233256">
    <property type="component" value="Unassembled WGS sequence"/>
</dbReference>
<gene>
    <name evidence="3" type="ORF">CVV64_07420</name>
</gene>
<organism evidence="3 4">
    <name type="scientific">Candidatus Wallbacteria bacterium HGW-Wallbacteria-1</name>
    <dbReference type="NCBI Taxonomy" id="2013854"/>
    <lineage>
        <taxon>Bacteria</taxon>
        <taxon>Candidatus Walliibacteriota</taxon>
    </lineage>
</organism>
<dbReference type="PROSITE" id="PS51257">
    <property type="entry name" value="PROKAR_LIPOPROTEIN"/>
    <property type="match status" value="1"/>
</dbReference>
<sequence>MDHGKVGNRNFRTLFTITAWLIGALFIFTGCEGTDTDHTDILLGGVLAGAVIYARADGFISKSSADSTTQIISLGEGTSGMGLGTTENSDAATDNGSTDNTGTGQANDPGIAAPPDKPSAPIPADGAAGITTPIELKWTGGDPSPMDTAVHDIYLDTVTPPAKRISNSQYGTSYKIFRLEQGVKYYWKVMSRDSIGQENSGPIWSFSTQGYVAPEEKYPPDIPSNPSPQENSQFQPLSIELSWTGGDKNSGDNVFYDLFIDSVQPPVSRIASGLTESKSTVSSLAEETTYYWKVQARDSSGLTSESSVWSFRTGNGSMAAVPDNPTPADGGTVSSSIAALSWTGGSSNGSAVTYKIYMGAAADTLSDTGTTTEAKWSFTEPLAAGTHFWQIRAEDEQGKAVLGKVWSFTITTSQEAAYTMIPANAFSSAGPLITLSWVPDENHSMSSLKSSKISVSVNQDMSDAAVTENVISRLVRLSTQLLPATTYYWTVEENLEAMDGTASRITVGPSQFTTLNFTDSWGGGVSSVPVASMGQSMPDFNMTTVPSGIQISLSNIAAISSRLIISIINPGTSTSDKTVEALVKNYASGTDKSAFITVSPENFTNMAALSSYSTTMGINWFTGIDNGESITRYFQMSPVTMTMELPILAVISSAGIVEKIHYGEISENTLSDLLK</sequence>
<evidence type="ECO:0000313" key="4">
    <source>
        <dbReference type="Proteomes" id="UP000233256"/>
    </source>
</evidence>
<name>A0A2N1PR10_9BACT</name>
<dbReference type="Gene3D" id="3.40.30.10">
    <property type="entry name" value="Glutaredoxin"/>
    <property type="match status" value="1"/>
</dbReference>
<proteinExistence type="predicted"/>
<dbReference type="SUPFAM" id="SSF49265">
    <property type="entry name" value="Fibronectin type III"/>
    <property type="match status" value="1"/>
</dbReference>
<dbReference type="InterPro" id="IPR013783">
    <property type="entry name" value="Ig-like_fold"/>
</dbReference>
<feature type="domain" description="Fibronectin type-III" evidence="2">
    <location>
        <begin position="222"/>
        <end position="316"/>
    </location>
</feature>
<dbReference type="PROSITE" id="PS50853">
    <property type="entry name" value="FN3"/>
    <property type="match status" value="1"/>
</dbReference>
<feature type="region of interest" description="Disordered" evidence="1">
    <location>
        <begin position="75"/>
        <end position="120"/>
    </location>
</feature>
<dbReference type="InterPro" id="IPR036249">
    <property type="entry name" value="Thioredoxin-like_sf"/>
</dbReference>
<reference evidence="3 4" key="1">
    <citation type="journal article" date="2017" name="ISME J.">
        <title>Potential for microbial H2 and metal transformations associated with novel bacteria and archaea in deep terrestrial subsurface sediments.</title>
        <authorList>
            <person name="Hernsdorf A.W."/>
            <person name="Amano Y."/>
            <person name="Miyakawa K."/>
            <person name="Ise K."/>
            <person name="Suzuki Y."/>
            <person name="Anantharaman K."/>
            <person name="Probst A."/>
            <person name="Burstein D."/>
            <person name="Thomas B.C."/>
            <person name="Banfield J.F."/>
        </authorList>
    </citation>
    <scope>NUCLEOTIDE SEQUENCE [LARGE SCALE GENOMIC DNA]</scope>
    <source>
        <strain evidence="3">HGW-Wallbacteria-1</strain>
    </source>
</reference>
<evidence type="ECO:0000256" key="1">
    <source>
        <dbReference type="SAM" id="MobiDB-lite"/>
    </source>
</evidence>
<dbReference type="SUPFAM" id="SSF52833">
    <property type="entry name" value="Thioredoxin-like"/>
    <property type="match status" value="1"/>
</dbReference>